<comment type="subcellular location">
    <subcellularLocation>
        <location evidence="1">Cell membrane</location>
        <topology evidence="1">Multi-pass membrane protein</topology>
    </subcellularLocation>
</comment>
<dbReference type="InterPro" id="IPR003439">
    <property type="entry name" value="ABC_transporter-like_ATP-bd"/>
</dbReference>
<dbReference type="GO" id="GO:0005524">
    <property type="term" value="F:ATP binding"/>
    <property type="evidence" value="ECO:0007669"/>
    <property type="project" value="UniProtKB-KW"/>
</dbReference>
<evidence type="ECO:0000256" key="4">
    <source>
        <dbReference type="ARBA" id="ARBA00023136"/>
    </source>
</evidence>
<dbReference type="InterPro" id="IPR011527">
    <property type="entry name" value="ABC1_TM_dom"/>
</dbReference>
<feature type="transmembrane region" description="Helical" evidence="5">
    <location>
        <begin position="162"/>
        <end position="180"/>
    </location>
</feature>
<dbReference type="RefSeq" id="WP_326758335.1">
    <property type="nucleotide sequence ID" value="NZ_CP109135.1"/>
</dbReference>
<feature type="domain" description="ABC transporter" evidence="6">
    <location>
        <begin position="329"/>
        <end position="564"/>
    </location>
</feature>
<dbReference type="PANTHER" id="PTHR43394">
    <property type="entry name" value="ATP-DEPENDENT PERMEASE MDL1, MITOCHONDRIAL"/>
    <property type="match status" value="1"/>
</dbReference>
<evidence type="ECO:0000259" key="6">
    <source>
        <dbReference type="PROSITE" id="PS50893"/>
    </source>
</evidence>
<accession>A0ABZ1H515</accession>
<dbReference type="Gene3D" id="1.20.1560.10">
    <property type="entry name" value="ABC transporter type 1, transmembrane domain"/>
    <property type="match status" value="1"/>
</dbReference>
<keyword evidence="2 5" id="KW-0812">Transmembrane</keyword>
<feature type="domain" description="ABC transmembrane type-1" evidence="7">
    <location>
        <begin position="24"/>
        <end position="305"/>
    </location>
</feature>
<dbReference type="SUPFAM" id="SSF52540">
    <property type="entry name" value="P-loop containing nucleoside triphosphate hydrolases"/>
    <property type="match status" value="1"/>
</dbReference>
<sequence>MSPSNPSGRDVLRESVGGQRRDVALGSLLGSGHQLGEALVPVLIGVVIDRAVTKSDTGALVLWLGVLAVVYVGLALSWRFGAWSGDRSAARAEHALRIALVRRVLHPGGGAEEGRLPGALANIATEDAKRVGAVNMAVMYGISALVGILTTAVVLLRTSVTLGLVVLLGTPVLLWLGHLLSKPLETRSATEQERAAHASAVAADLVAGLRILKGIGGESTAIARYRTTSRDSLQATLKAARAQAFQSGMVLTLTGCLIAVVALVGGRLAAQGTISLGQLVSAVGLALFLLGPLQVLAWVNAGLAQGRASATRIAEVLATPHTVTAGDRILAQPVRGAVRLTGVSHGGLREVDLDIASGELLGVVATDPAHATDLLRCLARRADPDSGTVELDGVALRDLDPAELRTAMLVAEHDADLFEGTVRDNVTAVAPGSADPEPAMAAAGVAQVAETLPDGEDTAVGERGRSLSGGQRQRVALARALAADRPVLVVHDPTTAVDAVTEAGIASGIREIRKGRTTVLVTTSPALLSVTDRVVLLDDGRVTDTAPHADLIARHETYRTAVLA</sequence>
<dbReference type="Pfam" id="PF00005">
    <property type="entry name" value="ABC_tran"/>
    <property type="match status" value="1"/>
</dbReference>
<dbReference type="Gene3D" id="3.40.50.300">
    <property type="entry name" value="P-loop containing nucleotide triphosphate hydrolases"/>
    <property type="match status" value="1"/>
</dbReference>
<dbReference type="InterPro" id="IPR039421">
    <property type="entry name" value="Type_1_exporter"/>
</dbReference>
<dbReference type="Pfam" id="PF00664">
    <property type="entry name" value="ABC_membrane"/>
    <property type="match status" value="1"/>
</dbReference>
<dbReference type="PANTHER" id="PTHR43394:SF1">
    <property type="entry name" value="ATP-BINDING CASSETTE SUB-FAMILY B MEMBER 10, MITOCHONDRIAL"/>
    <property type="match status" value="1"/>
</dbReference>
<dbReference type="CDD" id="cd07346">
    <property type="entry name" value="ABC_6TM_exporters"/>
    <property type="match status" value="1"/>
</dbReference>
<dbReference type="SUPFAM" id="SSF90123">
    <property type="entry name" value="ABC transporter transmembrane region"/>
    <property type="match status" value="1"/>
</dbReference>
<evidence type="ECO:0000256" key="1">
    <source>
        <dbReference type="ARBA" id="ARBA00004651"/>
    </source>
</evidence>
<evidence type="ECO:0000313" key="9">
    <source>
        <dbReference type="Proteomes" id="UP001340816"/>
    </source>
</evidence>
<feature type="transmembrane region" description="Helical" evidence="5">
    <location>
        <begin position="248"/>
        <end position="270"/>
    </location>
</feature>
<evidence type="ECO:0000313" key="8">
    <source>
        <dbReference type="EMBL" id="WSD13284.1"/>
    </source>
</evidence>
<feature type="transmembrane region" description="Helical" evidence="5">
    <location>
        <begin position="60"/>
        <end position="81"/>
    </location>
</feature>
<keyword evidence="8" id="KW-0067">ATP-binding</keyword>
<name>A0ABZ1H515_STRPH</name>
<keyword evidence="8" id="KW-0547">Nucleotide-binding</keyword>
<keyword evidence="9" id="KW-1185">Reference proteome</keyword>
<evidence type="ECO:0000256" key="5">
    <source>
        <dbReference type="SAM" id="Phobius"/>
    </source>
</evidence>
<evidence type="ECO:0000256" key="3">
    <source>
        <dbReference type="ARBA" id="ARBA00022989"/>
    </source>
</evidence>
<organism evidence="8 9">
    <name type="scientific">Streptomyces phaeochromogenes</name>
    <dbReference type="NCBI Taxonomy" id="1923"/>
    <lineage>
        <taxon>Bacteria</taxon>
        <taxon>Bacillati</taxon>
        <taxon>Actinomycetota</taxon>
        <taxon>Actinomycetes</taxon>
        <taxon>Kitasatosporales</taxon>
        <taxon>Streptomycetaceae</taxon>
        <taxon>Streptomyces</taxon>
        <taxon>Streptomyces phaeochromogenes group</taxon>
    </lineage>
</organism>
<keyword evidence="3 5" id="KW-1133">Transmembrane helix</keyword>
<dbReference type="Proteomes" id="UP001340816">
    <property type="component" value="Chromosome"/>
</dbReference>
<feature type="transmembrane region" description="Helical" evidence="5">
    <location>
        <begin position="137"/>
        <end position="156"/>
    </location>
</feature>
<dbReference type="PROSITE" id="PS50893">
    <property type="entry name" value="ABC_TRANSPORTER_2"/>
    <property type="match status" value="1"/>
</dbReference>
<proteinExistence type="predicted"/>
<dbReference type="InterPro" id="IPR036640">
    <property type="entry name" value="ABC1_TM_sf"/>
</dbReference>
<keyword evidence="4 5" id="KW-0472">Membrane</keyword>
<dbReference type="EMBL" id="CP109135">
    <property type="protein sequence ID" value="WSD13284.1"/>
    <property type="molecule type" value="Genomic_DNA"/>
</dbReference>
<gene>
    <name evidence="8" type="ORF">OHB35_08585</name>
</gene>
<reference evidence="8 9" key="1">
    <citation type="submission" date="2022-10" db="EMBL/GenBank/DDBJ databases">
        <title>The complete genomes of actinobacterial strains from the NBC collection.</title>
        <authorList>
            <person name="Joergensen T.S."/>
            <person name="Alvarez Arevalo M."/>
            <person name="Sterndorff E.B."/>
            <person name="Faurdal D."/>
            <person name="Vuksanovic O."/>
            <person name="Mourched A.-S."/>
            <person name="Charusanti P."/>
            <person name="Shaw S."/>
            <person name="Blin K."/>
            <person name="Weber T."/>
        </authorList>
    </citation>
    <scope>NUCLEOTIDE SEQUENCE [LARGE SCALE GENOMIC DNA]</scope>
    <source>
        <strain evidence="8 9">NBC 01752</strain>
    </source>
</reference>
<evidence type="ECO:0000256" key="2">
    <source>
        <dbReference type="ARBA" id="ARBA00022692"/>
    </source>
</evidence>
<dbReference type="PROSITE" id="PS50929">
    <property type="entry name" value="ABC_TM1F"/>
    <property type="match status" value="1"/>
</dbReference>
<dbReference type="InterPro" id="IPR027417">
    <property type="entry name" value="P-loop_NTPase"/>
</dbReference>
<feature type="transmembrane region" description="Helical" evidence="5">
    <location>
        <begin position="276"/>
        <end position="299"/>
    </location>
</feature>
<dbReference type="PROSITE" id="PS00211">
    <property type="entry name" value="ABC_TRANSPORTER_1"/>
    <property type="match status" value="1"/>
</dbReference>
<evidence type="ECO:0000259" key="7">
    <source>
        <dbReference type="PROSITE" id="PS50929"/>
    </source>
</evidence>
<protein>
    <submittedName>
        <fullName evidence="8">ABC transporter ATP-binding protein/permease</fullName>
    </submittedName>
</protein>
<dbReference type="InterPro" id="IPR017871">
    <property type="entry name" value="ABC_transporter-like_CS"/>
</dbReference>